<accession>A0A368VGF9</accession>
<proteinExistence type="predicted"/>
<dbReference type="Proteomes" id="UP000253495">
    <property type="component" value="Unassembled WGS sequence"/>
</dbReference>
<name>A0A368VGF9_9ACTN</name>
<dbReference type="InterPro" id="IPR035903">
    <property type="entry name" value="HesB-like_dom_sf"/>
</dbReference>
<organism evidence="2 3">
    <name type="scientific">Halopolyspora algeriensis</name>
    <dbReference type="NCBI Taxonomy" id="1500506"/>
    <lineage>
        <taxon>Bacteria</taxon>
        <taxon>Bacillati</taxon>
        <taxon>Actinomycetota</taxon>
        <taxon>Actinomycetes</taxon>
        <taxon>Actinomycetes incertae sedis</taxon>
        <taxon>Halopolyspora</taxon>
    </lineage>
</organism>
<gene>
    <name evidence="2" type="ORF">DFQ14_12011</name>
</gene>
<protein>
    <submittedName>
        <fullName evidence="2">Fe-S cluster assembly iron-binding protein IscA</fullName>
    </submittedName>
</protein>
<dbReference type="RefSeq" id="WP_114454975.1">
    <property type="nucleotide sequence ID" value="NZ_QPJC01000020.1"/>
</dbReference>
<feature type="compositionally biased region" description="Basic and acidic residues" evidence="1">
    <location>
        <begin position="76"/>
        <end position="85"/>
    </location>
</feature>
<dbReference type="EMBL" id="QPJC01000020">
    <property type="protein sequence ID" value="RCW38764.1"/>
    <property type="molecule type" value="Genomic_DNA"/>
</dbReference>
<dbReference type="OrthoDB" id="4554527at2"/>
<comment type="caution">
    <text evidence="2">The sequence shown here is derived from an EMBL/GenBank/DDBJ whole genome shotgun (WGS) entry which is preliminary data.</text>
</comment>
<evidence type="ECO:0000313" key="2">
    <source>
        <dbReference type="EMBL" id="RCW38764.1"/>
    </source>
</evidence>
<reference evidence="2 3" key="1">
    <citation type="submission" date="2018-07" db="EMBL/GenBank/DDBJ databases">
        <title>Genomic Encyclopedia of Type Strains, Phase III (KMG-III): the genomes of soil and plant-associated and newly described type strains.</title>
        <authorList>
            <person name="Whitman W."/>
        </authorList>
    </citation>
    <scope>NUCLEOTIDE SEQUENCE [LARGE SCALE GENOMIC DNA]</scope>
    <source>
        <strain evidence="2 3">CECT 8575</strain>
    </source>
</reference>
<dbReference type="AlphaFoldDB" id="A0A368VGF9"/>
<keyword evidence="3" id="KW-1185">Reference proteome</keyword>
<dbReference type="SUPFAM" id="SSF89360">
    <property type="entry name" value="HesB-like domain"/>
    <property type="match status" value="1"/>
</dbReference>
<feature type="region of interest" description="Disordered" evidence="1">
    <location>
        <begin position="75"/>
        <end position="94"/>
    </location>
</feature>
<dbReference type="Gene3D" id="2.60.300.12">
    <property type="entry name" value="HesB-like domain"/>
    <property type="match status" value="1"/>
</dbReference>
<evidence type="ECO:0000313" key="3">
    <source>
        <dbReference type="Proteomes" id="UP000253495"/>
    </source>
</evidence>
<sequence length="94" mass="9597">MLTISEDAAEVIKVVLAGSESSEGGGLRIASPEGGDADQGLLASVVAEPEGSDEVVEAEGVRVFLDPQASSVLGDKTLDAERDDNGELGLTVRE</sequence>
<evidence type="ECO:0000256" key="1">
    <source>
        <dbReference type="SAM" id="MobiDB-lite"/>
    </source>
</evidence>